<evidence type="ECO:0000259" key="10">
    <source>
        <dbReference type="PROSITE" id="PS50893"/>
    </source>
</evidence>
<dbReference type="NCBIfam" id="TIGR02857">
    <property type="entry name" value="CydD"/>
    <property type="match status" value="1"/>
</dbReference>
<comment type="subcellular location">
    <subcellularLocation>
        <location evidence="1">Cell membrane</location>
        <topology evidence="1">Multi-pass membrane protein</topology>
    </subcellularLocation>
</comment>
<dbReference type="InterPro" id="IPR014216">
    <property type="entry name" value="ABC_transptr_CydD"/>
</dbReference>
<dbReference type="Proteomes" id="UP000050331">
    <property type="component" value="Chromosome"/>
</dbReference>
<feature type="transmembrane region" description="Helical" evidence="9">
    <location>
        <begin position="236"/>
        <end position="257"/>
    </location>
</feature>
<dbReference type="CDD" id="cd03228">
    <property type="entry name" value="ABCC_MRP_Like"/>
    <property type="match status" value="1"/>
</dbReference>
<dbReference type="GO" id="GO:0005524">
    <property type="term" value="F:ATP binding"/>
    <property type="evidence" value="ECO:0007669"/>
    <property type="project" value="UniProtKB-KW"/>
</dbReference>
<keyword evidence="8 9" id="KW-0472">Membrane</keyword>
<feature type="transmembrane region" description="Helical" evidence="9">
    <location>
        <begin position="269"/>
        <end position="288"/>
    </location>
</feature>
<dbReference type="PROSITE" id="PS50893">
    <property type="entry name" value="ABC_TRANSPORTER_2"/>
    <property type="match status" value="1"/>
</dbReference>
<dbReference type="SMART" id="SM00382">
    <property type="entry name" value="AAA"/>
    <property type="match status" value="1"/>
</dbReference>
<sequence length="577" mass="63888">MNSLRELTFHYKRPIAILFILSVITAAALIFQGYFLVSAVESVFLKQVNFSGIIWVLIGLLAALLLRTITSYANSHIGVKMAADVKANYRKALLHKFRDTPIKQSAQGQSGGKISILLDSIDEMDSYFSEYIPQLIQTSIIPLVILVIVFTQHVNTGLIMIITAPFIPIFMIIIGMRTKKKSEEQQEKMTAFAGHFLDTLQGLTTLKLFSRAKDKQDALERSSLNFRDATMEILKVAFMSSFMLELISMLSIGLVALELAIQMIIYERVTFFTAFFILVLVPEFYSFLKQLGSSFHNGRTSMGAANKVIAALEEKDQPVQWGDQMLSSNKMPPTIDLDTVSFEYGEGQFSLNQISTNLPKYGQIAIVGRSGSGKTTLLHLIAGLLPASNGKITLNGTPLTHYRERDWFDQLSYISQHPYIFSGTIAENIALGGDPNSSRAEIERAAEAAGVAEMVQSLEEGYDTPIGEGGRGLSGGEMQRLAIARAFLKQPAIILFDEPTTGLDLYTEGILQQSIKQLGKDATVITVAHRLHTIKHADKILFLEDGILIAEGTHQRLIDHIPEYRQMVTVQQGGKAE</sequence>
<dbReference type="InterPro" id="IPR003439">
    <property type="entry name" value="ABC_transporter-like_ATP-bd"/>
</dbReference>
<dbReference type="InterPro" id="IPR017871">
    <property type="entry name" value="ABC_transporter-like_CS"/>
</dbReference>
<evidence type="ECO:0000313" key="13">
    <source>
        <dbReference type="Proteomes" id="UP000050331"/>
    </source>
</evidence>
<reference evidence="12 13" key="1">
    <citation type="submission" date="2016-01" db="EMBL/GenBank/DDBJ databases">
        <title>Complete genome sequence of strain Lentibacillus amyloliquefaciens LAM0015T isolated from saline sediment.</title>
        <authorList>
            <person name="Wang J.-L."/>
            <person name="He M.-X."/>
        </authorList>
    </citation>
    <scope>NUCLEOTIDE SEQUENCE [LARGE SCALE GENOMIC DNA]</scope>
    <source>
        <strain evidence="12 13">LAM0015</strain>
    </source>
</reference>
<dbReference type="OrthoDB" id="9806127at2"/>
<keyword evidence="13" id="KW-1185">Reference proteome</keyword>
<gene>
    <name evidence="12" type="ORF">AOX59_01175</name>
</gene>
<dbReference type="STRING" id="1472767.AOX59_01175"/>
<dbReference type="InterPro" id="IPR027417">
    <property type="entry name" value="P-loop_NTPase"/>
</dbReference>
<keyword evidence="4 9" id="KW-0812">Transmembrane</keyword>
<evidence type="ECO:0000256" key="9">
    <source>
        <dbReference type="SAM" id="Phobius"/>
    </source>
</evidence>
<accession>A0A0U4F3M8</accession>
<dbReference type="Pfam" id="PF00005">
    <property type="entry name" value="ABC_tran"/>
    <property type="match status" value="1"/>
</dbReference>
<evidence type="ECO:0000256" key="8">
    <source>
        <dbReference type="ARBA" id="ARBA00023136"/>
    </source>
</evidence>
<dbReference type="RefSeq" id="WP_068440659.1">
    <property type="nucleotide sequence ID" value="NZ_CP013862.1"/>
</dbReference>
<dbReference type="FunFam" id="3.40.50.300:FF:000221">
    <property type="entry name" value="Multidrug ABC transporter ATP-binding protein"/>
    <property type="match status" value="1"/>
</dbReference>
<evidence type="ECO:0000256" key="3">
    <source>
        <dbReference type="ARBA" id="ARBA00022475"/>
    </source>
</evidence>
<evidence type="ECO:0000256" key="6">
    <source>
        <dbReference type="ARBA" id="ARBA00022840"/>
    </source>
</evidence>
<dbReference type="Gene3D" id="3.40.50.300">
    <property type="entry name" value="P-loop containing nucleotide triphosphate hydrolases"/>
    <property type="match status" value="1"/>
</dbReference>
<proteinExistence type="predicted"/>
<dbReference type="PANTHER" id="PTHR24221:SF590">
    <property type="entry name" value="COMPONENT LINKED WITH THE ASSEMBLY OF CYTOCHROME' TRANSPORT TRANSMEMBRANE ATP-BINDING PROTEIN ABC TRANSPORTER CYDD-RELATED"/>
    <property type="match status" value="1"/>
</dbReference>
<evidence type="ECO:0000259" key="11">
    <source>
        <dbReference type="PROSITE" id="PS50929"/>
    </source>
</evidence>
<dbReference type="CDD" id="cd18584">
    <property type="entry name" value="ABC_6TM_AarD_CydD"/>
    <property type="match status" value="1"/>
</dbReference>
<protein>
    <submittedName>
        <fullName evidence="12">ABC transporter ATP-binding protein</fullName>
    </submittedName>
</protein>
<dbReference type="AlphaFoldDB" id="A0A0U4F3M8"/>
<dbReference type="GO" id="GO:0005886">
    <property type="term" value="C:plasma membrane"/>
    <property type="evidence" value="ECO:0007669"/>
    <property type="project" value="UniProtKB-SubCell"/>
</dbReference>
<dbReference type="InterPro" id="IPR039421">
    <property type="entry name" value="Type_1_exporter"/>
</dbReference>
<feature type="domain" description="ABC transmembrane type-1" evidence="11">
    <location>
        <begin position="16"/>
        <end position="300"/>
    </location>
</feature>
<dbReference type="PANTHER" id="PTHR24221">
    <property type="entry name" value="ATP-BINDING CASSETTE SUB-FAMILY B"/>
    <property type="match status" value="1"/>
</dbReference>
<name>A0A0U4F3M8_9BACI</name>
<keyword evidence="6 12" id="KW-0067">ATP-binding</keyword>
<keyword evidence="5" id="KW-0547">Nucleotide-binding</keyword>
<feature type="transmembrane region" description="Helical" evidence="9">
    <location>
        <begin position="15"/>
        <end position="36"/>
    </location>
</feature>
<dbReference type="Gene3D" id="1.20.1560.10">
    <property type="entry name" value="ABC transporter type 1, transmembrane domain"/>
    <property type="match status" value="1"/>
</dbReference>
<evidence type="ECO:0000256" key="5">
    <source>
        <dbReference type="ARBA" id="ARBA00022741"/>
    </source>
</evidence>
<dbReference type="InterPro" id="IPR003593">
    <property type="entry name" value="AAA+_ATPase"/>
</dbReference>
<dbReference type="EMBL" id="CP013862">
    <property type="protein sequence ID" value="ALX47331.1"/>
    <property type="molecule type" value="Genomic_DNA"/>
</dbReference>
<evidence type="ECO:0000256" key="1">
    <source>
        <dbReference type="ARBA" id="ARBA00004651"/>
    </source>
</evidence>
<dbReference type="GO" id="GO:0042883">
    <property type="term" value="P:cysteine transport"/>
    <property type="evidence" value="ECO:0007669"/>
    <property type="project" value="InterPro"/>
</dbReference>
<dbReference type="PROSITE" id="PS00211">
    <property type="entry name" value="ABC_TRANSPORTER_1"/>
    <property type="match status" value="1"/>
</dbReference>
<dbReference type="Pfam" id="PF00664">
    <property type="entry name" value="ABC_membrane"/>
    <property type="match status" value="1"/>
</dbReference>
<dbReference type="KEGG" id="lao:AOX59_01175"/>
<evidence type="ECO:0000256" key="4">
    <source>
        <dbReference type="ARBA" id="ARBA00022692"/>
    </source>
</evidence>
<dbReference type="SUPFAM" id="SSF90123">
    <property type="entry name" value="ABC transporter transmembrane region"/>
    <property type="match status" value="1"/>
</dbReference>
<dbReference type="InterPro" id="IPR036640">
    <property type="entry name" value="ABC1_TM_sf"/>
</dbReference>
<feature type="transmembrane region" description="Helical" evidence="9">
    <location>
        <begin position="48"/>
        <end position="66"/>
    </location>
</feature>
<dbReference type="InterPro" id="IPR011527">
    <property type="entry name" value="ABC1_TM_dom"/>
</dbReference>
<dbReference type="GO" id="GO:0016887">
    <property type="term" value="F:ATP hydrolysis activity"/>
    <property type="evidence" value="ECO:0007669"/>
    <property type="project" value="InterPro"/>
</dbReference>
<evidence type="ECO:0000256" key="7">
    <source>
        <dbReference type="ARBA" id="ARBA00022989"/>
    </source>
</evidence>
<keyword evidence="7 9" id="KW-1133">Transmembrane helix</keyword>
<evidence type="ECO:0000256" key="2">
    <source>
        <dbReference type="ARBA" id="ARBA00022448"/>
    </source>
</evidence>
<organism evidence="12 13">
    <name type="scientific">Lentibacillus amyloliquefaciens</name>
    <dbReference type="NCBI Taxonomy" id="1472767"/>
    <lineage>
        <taxon>Bacteria</taxon>
        <taxon>Bacillati</taxon>
        <taxon>Bacillota</taxon>
        <taxon>Bacilli</taxon>
        <taxon>Bacillales</taxon>
        <taxon>Bacillaceae</taxon>
        <taxon>Lentibacillus</taxon>
    </lineage>
</organism>
<dbReference type="GO" id="GO:0140359">
    <property type="term" value="F:ABC-type transporter activity"/>
    <property type="evidence" value="ECO:0007669"/>
    <property type="project" value="InterPro"/>
</dbReference>
<keyword evidence="2" id="KW-0813">Transport</keyword>
<keyword evidence="3" id="KW-1003">Cell membrane</keyword>
<feature type="transmembrane region" description="Helical" evidence="9">
    <location>
        <begin position="131"/>
        <end position="151"/>
    </location>
</feature>
<dbReference type="SUPFAM" id="SSF52540">
    <property type="entry name" value="P-loop containing nucleoside triphosphate hydrolases"/>
    <property type="match status" value="1"/>
</dbReference>
<feature type="transmembrane region" description="Helical" evidence="9">
    <location>
        <begin position="157"/>
        <end position="176"/>
    </location>
</feature>
<feature type="domain" description="ABC transporter" evidence="10">
    <location>
        <begin position="335"/>
        <end position="570"/>
    </location>
</feature>
<evidence type="ECO:0000313" key="12">
    <source>
        <dbReference type="EMBL" id="ALX47331.1"/>
    </source>
</evidence>
<dbReference type="PROSITE" id="PS50929">
    <property type="entry name" value="ABC_TM1F"/>
    <property type="match status" value="1"/>
</dbReference>